<sequence length="124" mass="13891">MARLWEDWLMRWVLALIASLTLAGDAAAQAKGKGIRLWNLTTETISGFQLSPAGKTDWGPNQCLNDKDKEVDHDERLRITGVEPGRYDAKVSYPNARQCVVRDIEIRADAVFSIADKDLKDCSK</sequence>
<proteinExistence type="predicted"/>
<name>A0A1C3XSP8_9BRAD</name>
<dbReference type="AlphaFoldDB" id="A0A1C3XSP8"/>
<reference evidence="2" key="1">
    <citation type="submission" date="2016-08" db="EMBL/GenBank/DDBJ databases">
        <authorList>
            <person name="Varghese N."/>
            <person name="Submissions Spin"/>
        </authorList>
    </citation>
    <scope>NUCLEOTIDE SEQUENCE [LARGE SCALE GENOMIC DNA]</scope>
    <source>
        <strain evidence="2">ERR11</strain>
    </source>
</reference>
<organism evidence="1 2">
    <name type="scientific">Bradyrhizobium shewense</name>
    <dbReference type="NCBI Taxonomy" id="1761772"/>
    <lineage>
        <taxon>Bacteria</taxon>
        <taxon>Pseudomonadati</taxon>
        <taxon>Pseudomonadota</taxon>
        <taxon>Alphaproteobacteria</taxon>
        <taxon>Hyphomicrobiales</taxon>
        <taxon>Nitrobacteraceae</taxon>
        <taxon>Bradyrhizobium</taxon>
    </lineage>
</organism>
<gene>
    <name evidence="1" type="ORF">GA0061098_103720</name>
</gene>
<accession>A0A1C3XSP8</accession>
<dbReference type="Proteomes" id="UP000199184">
    <property type="component" value="Unassembled WGS sequence"/>
</dbReference>
<dbReference type="EMBL" id="FMAI01000037">
    <property type="protein sequence ID" value="SCB55225.1"/>
    <property type="molecule type" value="Genomic_DNA"/>
</dbReference>
<evidence type="ECO:0000313" key="1">
    <source>
        <dbReference type="EMBL" id="SCB55225.1"/>
    </source>
</evidence>
<protein>
    <submittedName>
        <fullName evidence="1">Uncharacterized protein</fullName>
    </submittedName>
</protein>
<keyword evidence="2" id="KW-1185">Reference proteome</keyword>
<evidence type="ECO:0000313" key="2">
    <source>
        <dbReference type="Proteomes" id="UP000199184"/>
    </source>
</evidence>